<dbReference type="Gene3D" id="3.40.190.10">
    <property type="entry name" value="Periplasmic binding protein-like II"/>
    <property type="match status" value="1"/>
</dbReference>
<gene>
    <name evidence="3" type="ORF">AFL01nite_28650</name>
</gene>
<dbReference type="InterPro" id="IPR005064">
    <property type="entry name" value="BUG"/>
</dbReference>
<dbReference type="InterPro" id="IPR042100">
    <property type="entry name" value="Bug_dom1"/>
</dbReference>
<evidence type="ECO:0000256" key="1">
    <source>
        <dbReference type="ARBA" id="ARBA00006987"/>
    </source>
</evidence>
<evidence type="ECO:0000313" key="4">
    <source>
        <dbReference type="Proteomes" id="UP000321769"/>
    </source>
</evidence>
<evidence type="ECO:0000313" key="3">
    <source>
        <dbReference type="EMBL" id="GEO90538.1"/>
    </source>
</evidence>
<keyword evidence="4" id="KW-1185">Reference proteome</keyword>
<dbReference type="Pfam" id="PF03401">
    <property type="entry name" value="TctC"/>
    <property type="match status" value="1"/>
</dbReference>
<dbReference type="Proteomes" id="UP000321769">
    <property type="component" value="Unassembled WGS sequence"/>
</dbReference>
<dbReference type="AlphaFoldDB" id="A0A512HYL8"/>
<keyword evidence="2" id="KW-1133">Transmembrane helix</keyword>
<proteinExistence type="inferred from homology"/>
<dbReference type="PANTHER" id="PTHR42928:SF3">
    <property type="entry name" value="UPF0065 PROTEIN YFLP"/>
    <property type="match status" value="1"/>
</dbReference>
<reference evidence="3 4" key="1">
    <citation type="submission" date="2019-07" db="EMBL/GenBank/DDBJ databases">
        <title>Whole genome shotgun sequence of Aeromicrobium flavum NBRC 107625.</title>
        <authorList>
            <person name="Hosoyama A."/>
            <person name="Uohara A."/>
            <person name="Ohji S."/>
            <person name="Ichikawa N."/>
        </authorList>
    </citation>
    <scope>NUCLEOTIDE SEQUENCE [LARGE SCALE GENOMIC DNA]</scope>
    <source>
        <strain evidence="3 4">NBRC 107625</strain>
    </source>
</reference>
<comment type="similarity">
    <text evidence="1">Belongs to the UPF0065 (bug) family.</text>
</comment>
<dbReference type="CDD" id="cd07012">
    <property type="entry name" value="PBP2_Bug_TTT"/>
    <property type="match status" value="1"/>
</dbReference>
<organism evidence="3 4">
    <name type="scientific">Aeromicrobium flavum</name>
    <dbReference type="NCBI Taxonomy" id="416568"/>
    <lineage>
        <taxon>Bacteria</taxon>
        <taxon>Bacillati</taxon>
        <taxon>Actinomycetota</taxon>
        <taxon>Actinomycetes</taxon>
        <taxon>Propionibacteriales</taxon>
        <taxon>Nocardioidaceae</taxon>
        <taxon>Aeromicrobium</taxon>
    </lineage>
</organism>
<protein>
    <submittedName>
        <fullName evidence="3">C4-dicarboxylate ABC transporter substrate-binding protein</fullName>
    </submittedName>
</protein>
<sequence>MTTWETTDRHGRALGIAMALALVVAMLAGCGVTREDGDDPGNRRLRMMIPNSPGGGYDLTGRAGVRALEQNELTGRFEVTNVIGAGGTVAMQRLMNERGAEDLMMTMGLGVVGSVFTNGSDATVDKATPIAQLVSEPEGILVPKDSPFETVQDFVDAWKKDPGAVTIGGGSSPGGPDHLFPMQLAQELGIDARDVNYITYDGGGPLTTALLGSKIEVGMSGLGEFEGQIEDGSLRVLAVSGEERLDTVDAPTLKEEGVDFSFINWRGVLAPPGISDQTRDEYIELLTAMHDTDEWREALERNGWTDDFVTGDEFGTFLEEQNDRVASTLEELGLA</sequence>
<dbReference type="SUPFAM" id="SSF53850">
    <property type="entry name" value="Periplasmic binding protein-like II"/>
    <property type="match status" value="1"/>
</dbReference>
<name>A0A512HYL8_9ACTN</name>
<evidence type="ECO:0000256" key="2">
    <source>
        <dbReference type="SAM" id="Phobius"/>
    </source>
</evidence>
<feature type="transmembrane region" description="Helical" evidence="2">
    <location>
        <begin position="12"/>
        <end position="33"/>
    </location>
</feature>
<keyword evidence="2" id="KW-0472">Membrane</keyword>
<comment type="caution">
    <text evidence="3">The sequence shown here is derived from an EMBL/GenBank/DDBJ whole genome shotgun (WGS) entry which is preliminary data.</text>
</comment>
<dbReference type="EMBL" id="BJZQ01000021">
    <property type="protein sequence ID" value="GEO90538.1"/>
    <property type="molecule type" value="Genomic_DNA"/>
</dbReference>
<dbReference type="OrthoDB" id="9780943at2"/>
<dbReference type="RefSeq" id="WP_146828577.1">
    <property type="nucleotide sequence ID" value="NZ_BAAAYQ010000005.1"/>
</dbReference>
<dbReference type="PIRSF" id="PIRSF017082">
    <property type="entry name" value="YflP"/>
    <property type="match status" value="1"/>
</dbReference>
<dbReference type="Gene3D" id="3.40.190.150">
    <property type="entry name" value="Bordetella uptake gene, domain 1"/>
    <property type="match status" value="1"/>
</dbReference>
<dbReference type="PANTHER" id="PTHR42928">
    <property type="entry name" value="TRICARBOXYLATE-BINDING PROTEIN"/>
    <property type="match status" value="1"/>
</dbReference>
<accession>A0A512HYL8</accession>
<keyword evidence="2" id="KW-0812">Transmembrane</keyword>